<evidence type="ECO:0000259" key="3">
    <source>
        <dbReference type="Pfam" id="PF08327"/>
    </source>
</evidence>
<sequence length="176" mass="19108">MALRATIEGVDPLFSHAPQPSGEPEQGGELPPSRVLHMLLPAPREIVYGAFVGDLHLWWPSSYTGFGEGTHAFIEDSVVGEEGPAGQLQVWGTVTEERPGELIEIAWTLAGSPDSPTRVRVEFSDADDGTLVLFTHDGWARGAEGAQQYAKYSEWRVILGRFAAFFGQPAEAVTET</sequence>
<proteinExistence type="inferred from homology"/>
<evidence type="ECO:0000256" key="2">
    <source>
        <dbReference type="SAM" id="MobiDB-lite"/>
    </source>
</evidence>
<protein>
    <recommendedName>
        <fullName evidence="3">Activator of Hsp90 ATPase homologue 1/2-like C-terminal domain-containing protein</fullName>
    </recommendedName>
</protein>
<reference evidence="4 5" key="1">
    <citation type="submission" date="2016-02" db="EMBL/GenBank/DDBJ databases">
        <title>Complete genome of Sinomonas atrocyanea KCTC 3377.</title>
        <authorList>
            <person name="Kim K.M."/>
        </authorList>
    </citation>
    <scope>NUCLEOTIDE SEQUENCE [LARGE SCALE GENOMIC DNA]</scope>
    <source>
        <strain evidence="4 5">KCTC 3377</strain>
    </source>
</reference>
<dbReference type="InterPro" id="IPR023393">
    <property type="entry name" value="START-like_dom_sf"/>
</dbReference>
<dbReference type="AlphaFoldDB" id="A0A127A1G1"/>
<organism evidence="4 5">
    <name type="scientific">Sinomonas atrocyanea</name>
    <dbReference type="NCBI Taxonomy" id="37927"/>
    <lineage>
        <taxon>Bacteria</taxon>
        <taxon>Bacillati</taxon>
        <taxon>Actinomycetota</taxon>
        <taxon>Actinomycetes</taxon>
        <taxon>Micrococcales</taxon>
        <taxon>Micrococcaceae</taxon>
        <taxon>Sinomonas</taxon>
    </lineage>
</organism>
<dbReference type="SUPFAM" id="SSF55961">
    <property type="entry name" value="Bet v1-like"/>
    <property type="match status" value="1"/>
</dbReference>
<gene>
    <name evidence="4" type="ORF">SA2016_0793</name>
</gene>
<dbReference type="Pfam" id="PF08327">
    <property type="entry name" value="AHSA1"/>
    <property type="match status" value="1"/>
</dbReference>
<dbReference type="Proteomes" id="UP000070134">
    <property type="component" value="Chromosome"/>
</dbReference>
<accession>A0A127A1G1</accession>
<dbReference type="KEGG" id="satk:SA2016_0793"/>
<feature type="region of interest" description="Disordered" evidence="2">
    <location>
        <begin position="12"/>
        <end position="31"/>
    </location>
</feature>
<dbReference type="OrthoDB" id="268331at2"/>
<evidence type="ECO:0000256" key="1">
    <source>
        <dbReference type="ARBA" id="ARBA00006817"/>
    </source>
</evidence>
<evidence type="ECO:0000313" key="5">
    <source>
        <dbReference type="Proteomes" id="UP000070134"/>
    </source>
</evidence>
<dbReference type="InterPro" id="IPR013538">
    <property type="entry name" value="ASHA1/2-like_C"/>
</dbReference>
<name>A0A127A1G1_9MICC</name>
<feature type="domain" description="Activator of Hsp90 ATPase homologue 1/2-like C-terminal" evidence="3">
    <location>
        <begin position="42"/>
        <end position="165"/>
    </location>
</feature>
<evidence type="ECO:0000313" key="4">
    <source>
        <dbReference type="EMBL" id="AMM31482.1"/>
    </source>
</evidence>
<dbReference type="EMBL" id="CP014518">
    <property type="protein sequence ID" value="AMM31482.1"/>
    <property type="molecule type" value="Genomic_DNA"/>
</dbReference>
<dbReference type="Gene3D" id="3.30.530.20">
    <property type="match status" value="1"/>
</dbReference>
<comment type="similarity">
    <text evidence="1">Belongs to the AHA1 family.</text>
</comment>
<keyword evidence="5" id="KW-1185">Reference proteome</keyword>